<dbReference type="EMBL" id="JANEYG010000041">
    <property type="protein sequence ID" value="KAJ8916543.1"/>
    <property type="molecule type" value="Genomic_DNA"/>
</dbReference>
<evidence type="ECO:0000256" key="2">
    <source>
        <dbReference type="ARBA" id="ARBA00003690"/>
    </source>
</evidence>
<evidence type="ECO:0000256" key="1">
    <source>
        <dbReference type="ARBA" id="ARBA00001971"/>
    </source>
</evidence>
<comment type="function">
    <text evidence="2">May be involved in the metabolism of insect hormones and in the breakdown of synthetic insecticides.</text>
</comment>
<keyword evidence="16" id="KW-1133">Transmembrane helix</keyword>
<evidence type="ECO:0000256" key="4">
    <source>
        <dbReference type="ARBA" id="ARBA00004406"/>
    </source>
</evidence>
<keyword evidence="16" id="KW-0812">Transmembrane</keyword>
<evidence type="ECO:0000256" key="6">
    <source>
        <dbReference type="ARBA" id="ARBA00022617"/>
    </source>
</evidence>
<dbReference type="AlphaFoldDB" id="A0AAV8VQH8"/>
<keyword evidence="9" id="KW-0492">Microsome</keyword>
<feature type="binding site" description="axial binding residue" evidence="14">
    <location>
        <position position="470"/>
    </location>
    <ligand>
        <name>heme</name>
        <dbReference type="ChEBI" id="CHEBI:30413"/>
    </ligand>
    <ligandPart>
        <name>Fe</name>
        <dbReference type="ChEBI" id="CHEBI:18248"/>
    </ligandPart>
</feature>
<evidence type="ECO:0000256" key="8">
    <source>
        <dbReference type="ARBA" id="ARBA00022824"/>
    </source>
</evidence>
<feature type="transmembrane region" description="Helical" evidence="16">
    <location>
        <begin position="6"/>
        <end position="26"/>
    </location>
</feature>
<evidence type="ECO:0000256" key="3">
    <source>
        <dbReference type="ARBA" id="ARBA00004174"/>
    </source>
</evidence>
<evidence type="ECO:0000256" key="14">
    <source>
        <dbReference type="PIRSR" id="PIRSR602401-1"/>
    </source>
</evidence>
<dbReference type="PRINTS" id="PR00385">
    <property type="entry name" value="P450"/>
</dbReference>
<evidence type="ECO:0000256" key="11">
    <source>
        <dbReference type="ARBA" id="ARBA00023004"/>
    </source>
</evidence>
<dbReference type="PANTHER" id="PTHR24291:SF189">
    <property type="entry name" value="CYTOCHROME P450 4C3-RELATED"/>
    <property type="match status" value="1"/>
</dbReference>
<keyword evidence="11 14" id="KW-0408">Iron</keyword>
<comment type="subcellular location">
    <subcellularLocation>
        <location evidence="4">Endoplasmic reticulum membrane</location>
        <topology evidence="4">Peripheral membrane protein</topology>
    </subcellularLocation>
    <subcellularLocation>
        <location evidence="3">Microsome membrane</location>
        <topology evidence="3">Peripheral membrane protein</topology>
    </subcellularLocation>
</comment>
<keyword evidence="12 15" id="KW-0503">Monooxygenase</keyword>
<evidence type="ECO:0000256" key="9">
    <source>
        <dbReference type="ARBA" id="ARBA00022848"/>
    </source>
</evidence>
<protein>
    <recommendedName>
        <fullName evidence="19">Cytochrome P450</fullName>
    </recommendedName>
</protein>
<keyword evidence="7 14" id="KW-0479">Metal-binding</keyword>
<evidence type="ECO:0008006" key="19">
    <source>
        <dbReference type="Google" id="ProtNLM"/>
    </source>
</evidence>
<comment type="similarity">
    <text evidence="5 15">Belongs to the cytochrome P450 family.</text>
</comment>
<evidence type="ECO:0000313" key="17">
    <source>
        <dbReference type="EMBL" id="KAJ8916543.1"/>
    </source>
</evidence>
<evidence type="ECO:0000256" key="16">
    <source>
        <dbReference type="SAM" id="Phobius"/>
    </source>
</evidence>
<evidence type="ECO:0000313" key="18">
    <source>
        <dbReference type="Proteomes" id="UP001159042"/>
    </source>
</evidence>
<evidence type="ECO:0000256" key="10">
    <source>
        <dbReference type="ARBA" id="ARBA00023002"/>
    </source>
</evidence>
<dbReference type="SUPFAM" id="SSF48264">
    <property type="entry name" value="Cytochrome P450"/>
    <property type="match status" value="1"/>
</dbReference>
<dbReference type="PROSITE" id="PS00086">
    <property type="entry name" value="CYTOCHROME_P450"/>
    <property type="match status" value="1"/>
</dbReference>
<keyword evidence="8" id="KW-0256">Endoplasmic reticulum</keyword>
<dbReference type="GO" id="GO:0004497">
    <property type="term" value="F:monooxygenase activity"/>
    <property type="evidence" value="ECO:0007669"/>
    <property type="project" value="UniProtKB-KW"/>
</dbReference>
<dbReference type="InterPro" id="IPR017972">
    <property type="entry name" value="Cyt_P450_CS"/>
</dbReference>
<keyword evidence="18" id="KW-1185">Reference proteome</keyword>
<comment type="caution">
    <text evidence="17">The sequence shown here is derived from an EMBL/GenBank/DDBJ whole genome shotgun (WGS) entry which is preliminary data.</text>
</comment>
<dbReference type="InterPro" id="IPR002401">
    <property type="entry name" value="Cyt_P450_E_grp-I"/>
</dbReference>
<keyword evidence="6 14" id="KW-0349">Heme</keyword>
<sequence length="524" mass="61455">MNASSQNLTPFLLIVTLIIWCLSYMWKRRKLYYHAWSVPGPLALPLIGSAYVFFDKPTDTVKKIIALIPRYPDLMRMWFGRQLIYFVTEPEHVEKVLTSQKCLAKHDLYRFMICSTGTGLLTAPTEKWRRQRKIITPSFGRKLLLDTFVNIFVERANVFNEVIESCRDRKDQQLFKRLYQLSFNIICETGAGLKTDILRQQNEYFDLLAHIEKLSEITEMRVCTVWHHFEWTWRFYAKSKEFDKSLTEFRKITSNIIKNKIELVDKEDKHKDNSLLARIEEDETRRNLILLDAILVSSNYTKEELRDEINTFLAAGTETTATTTFFLFTMLGVFSDVQVSARKDFCSDNTTTLSFQQKIYEEVMEILGEDRQVETSDLSNFKYMERVIKETLRLFPVGVLFLRTAEDDIDLGKYVLPKGAGACISVLNIHRNPKYWPDPLRFDPDRFLPEEVAKRHPCTYVPFSYGPRNCVGYRHGMMNMKTVTATVLRKFRVLTDYKSVEDVEVVTKMMLKPKDGFKVYLQLR</sequence>
<dbReference type="InterPro" id="IPR050196">
    <property type="entry name" value="Cytochrome_P450_Monoox"/>
</dbReference>
<dbReference type="Proteomes" id="UP001159042">
    <property type="component" value="Unassembled WGS sequence"/>
</dbReference>
<proteinExistence type="inferred from homology"/>
<evidence type="ECO:0000256" key="5">
    <source>
        <dbReference type="ARBA" id="ARBA00010617"/>
    </source>
</evidence>
<dbReference type="GO" id="GO:0020037">
    <property type="term" value="F:heme binding"/>
    <property type="evidence" value="ECO:0007669"/>
    <property type="project" value="InterPro"/>
</dbReference>
<dbReference type="GO" id="GO:0005506">
    <property type="term" value="F:iron ion binding"/>
    <property type="evidence" value="ECO:0007669"/>
    <property type="project" value="InterPro"/>
</dbReference>
<dbReference type="Gene3D" id="1.10.630.10">
    <property type="entry name" value="Cytochrome P450"/>
    <property type="match status" value="1"/>
</dbReference>
<reference evidence="17 18" key="1">
    <citation type="journal article" date="2023" name="Insect Mol. Biol.">
        <title>Genome sequencing provides insights into the evolution of gene families encoding plant cell wall-degrading enzymes in longhorned beetles.</title>
        <authorList>
            <person name="Shin N.R."/>
            <person name="Okamura Y."/>
            <person name="Kirsch R."/>
            <person name="Pauchet Y."/>
        </authorList>
    </citation>
    <scope>NUCLEOTIDE SEQUENCE [LARGE SCALE GENOMIC DNA]</scope>
    <source>
        <strain evidence="17">EAD_L_NR</strain>
    </source>
</reference>
<keyword evidence="13 16" id="KW-0472">Membrane</keyword>
<evidence type="ECO:0000256" key="13">
    <source>
        <dbReference type="ARBA" id="ARBA00023136"/>
    </source>
</evidence>
<dbReference type="PRINTS" id="PR00463">
    <property type="entry name" value="EP450I"/>
</dbReference>
<name>A0AAV8VQH8_9CUCU</name>
<keyword evidence="10 15" id="KW-0560">Oxidoreductase</keyword>
<accession>A0AAV8VQH8</accession>
<feature type="transmembrane region" description="Helical" evidence="16">
    <location>
        <begin position="33"/>
        <end position="54"/>
    </location>
</feature>
<dbReference type="InterPro" id="IPR036396">
    <property type="entry name" value="Cyt_P450_sf"/>
</dbReference>
<organism evidence="17 18">
    <name type="scientific">Exocentrus adspersus</name>
    <dbReference type="NCBI Taxonomy" id="1586481"/>
    <lineage>
        <taxon>Eukaryota</taxon>
        <taxon>Metazoa</taxon>
        <taxon>Ecdysozoa</taxon>
        <taxon>Arthropoda</taxon>
        <taxon>Hexapoda</taxon>
        <taxon>Insecta</taxon>
        <taxon>Pterygota</taxon>
        <taxon>Neoptera</taxon>
        <taxon>Endopterygota</taxon>
        <taxon>Coleoptera</taxon>
        <taxon>Polyphaga</taxon>
        <taxon>Cucujiformia</taxon>
        <taxon>Chrysomeloidea</taxon>
        <taxon>Cerambycidae</taxon>
        <taxon>Lamiinae</taxon>
        <taxon>Acanthocinini</taxon>
        <taxon>Exocentrus</taxon>
    </lineage>
</organism>
<dbReference type="GO" id="GO:0016705">
    <property type="term" value="F:oxidoreductase activity, acting on paired donors, with incorporation or reduction of molecular oxygen"/>
    <property type="evidence" value="ECO:0007669"/>
    <property type="project" value="InterPro"/>
</dbReference>
<dbReference type="GO" id="GO:0005789">
    <property type="term" value="C:endoplasmic reticulum membrane"/>
    <property type="evidence" value="ECO:0007669"/>
    <property type="project" value="UniProtKB-SubCell"/>
</dbReference>
<evidence type="ECO:0000256" key="7">
    <source>
        <dbReference type="ARBA" id="ARBA00022723"/>
    </source>
</evidence>
<dbReference type="InterPro" id="IPR001128">
    <property type="entry name" value="Cyt_P450"/>
</dbReference>
<evidence type="ECO:0000256" key="15">
    <source>
        <dbReference type="RuleBase" id="RU000461"/>
    </source>
</evidence>
<dbReference type="PANTHER" id="PTHR24291">
    <property type="entry name" value="CYTOCHROME P450 FAMILY 4"/>
    <property type="match status" value="1"/>
</dbReference>
<gene>
    <name evidence="17" type="ORF">NQ315_000185</name>
</gene>
<dbReference type="Pfam" id="PF00067">
    <property type="entry name" value="p450"/>
    <property type="match status" value="2"/>
</dbReference>
<comment type="cofactor">
    <cofactor evidence="1 14">
        <name>heme</name>
        <dbReference type="ChEBI" id="CHEBI:30413"/>
    </cofactor>
</comment>
<evidence type="ECO:0000256" key="12">
    <source>
        <dbReference type="ARBA" id="ARBA00023033"/>
    </source>
</evidence>